<accession>G4RKR7</accession>
<dbReference type="PATRIC" id="fig|768679.9.peg.1554"/>
<sequence length="193" mass="22275">MAGFEKYKMALLEVAKALSDSGIDFVLVGSAVLPLVYNIDYEPGDLDIFIVNKSTILDYELFEDIARRHDWDIGSTDHGTIYYEMLVSGEMLKVDLLENILDIYIPPEILEKTIRVKIDDFYIKSIKLEDLLVLKAKIATRDAEEFIAYVARLLADPKYNININKKYIKDIIDLFQEKENIIDRLNKNGIYID</sequence>
<name>G4RKR7_THETK</name>
<reference evidence="1 2" key="1">
    <citation type="journal article" date="2011" name="PLoS ONE">
        <title>The complete genome sequence of Thermoproteus tenax: a physiologically versatile member of the Crenarchaeota.</title>
        <authorList>
            <person name="Siebers B."/>
            <person name="Zaparty M."/>
            <person name="Raddatz G."/>
            <person name="Tjaden B."/>
            <person name="Albers S.V."/>
            <person name="Bell S.D."/>
            <person name="Blombach F."/>
            <person name="Kletzin A."/>
            <person name="Kyrpides N."/>
            <person name="Lanz C."/>
            <person name="Plagens A."/>
            <person name="Rampp M."/>
            <person name="Rosinus A."/>
            <person name="von Jan M."/>
            <person name="Makarova K.S."/>
            <person name="Klenk H.P."/>
            <person name="Schuster S.C."/>
            <person name="Hensel R."/>
        </authorList>
    </citation>
    <scope>NUCLEOTIDE SEQUENCE [LARGE SCALE GENOMIC DNA]</scope>
    <source>
        <strain evidence="2">ATCC 35583 / DSM 2078 / JCM 9277 / NBRC 100435 / Kra 1</strain>
    </source>
</reference>
<proteinExistence type="predicted"/>
<organism evidence="1 2">
    <name type="scientific">Thermoproteus tenax (strain ATCC 35583 / DSM 2078 / JCM 9277 / NBRC 100435 / Kra 1)</name>
    <dbReference type="NCBI Taxonomy" id="768679"/>
    <lineage>
        <taxon>Archaea</taxon>
        <taxon>Thermoproteota</taxon>
        <taxon>Thermoprotei</taxon>
        <taxon>Thermoproteales</taxon>
        <taxon>Thermoproteaceae</taxon>
        <taxon>Thermoproteus</taxon>
    </lineage>
</organism>
<dbReference type="KEGG" id="ttn:TTX_1536"/>
<dbReference type="eggNOG" id="arCOG04119">
    <property type="taxonomic scope" value="Archaea"/>
</dbReference>
<keyword evidence="2" id="KW-1185">Reference proteome</keyword>
<dbReference type="EMBL" id="FN869859">
    <property type="protein sequence ID" value="CCC82162.1"/>
    <property type="molecule type" value="Genomic_DNA"/>
</dbReference>
<dbReference type="HOGENOM" id="CLU_120784_0_0_2"/>
<dbReference type="Pfam" id="PF09970">
    <property type="entry name" value="DUF2204"/>
    <property type="match status" value="1"/>
</dbReference>
<dbReference type="OrthoDB" id="26089at2157"/>
<dbReference type="SUPFAM" id="SSF81301">
    <property type="entry name" value="Nucleotidyltransferase"/>
    <property type="match status" value="1"/>
</dbReference>
<dbReference type="RefSeq" id="WP_014127416.1">
    <property type="nucleotide sequence ID" value="NC_016070.1"/>
</dbReference>
<dbReference type="InterPro" id="IPR018700">
    <property type="entry name" value="DUF2204"/>
</dbReference>
<dbReference type="AlphaFoldDB" id="G4RKR7"/>
<gene>
    <name evidence="1" type="ordered locus">TTX_1536</name>
</gene>
<dbReference type="GeneID" id="11262414"/>
<dbReference type="PaxDb" id="768679-TTX_1536"/>
<dbReference type="Gene3D" id="3.30.460.40">
    <property type="match status" value="1"/>
</dbReference>
<evidence type="ECO:0000313" key="1">
    <source>
        <dbReference type="EMBL" id="CCC82162.1"/>
    </source>
</evidence>
<dbReference type="InterPro" id="IPR043519">
    <property type="entry name" value="NT_sf"/>
</dbReference>
<dbReference type="Proteomes" id="UP000002654">
    <property type="component" value="Chromosome"/>
</dbReference>
<protein>
    <submittedName>
        <fullName evidence="1">Predicted nucleotidyltransferase</fullName>
    </submittedName>
</protein>
<evidence type="ECO:0000313" key="2">
    <source>
        <dbReference type="Proteomes" id="UP000002654"/>
    </source>
</evidence>